<sequence>MAAMRCPVHGPMGETTRRLCPDCMEFLVPDVPPEVAETPDPPSLCPQPGCGMELDDEGCPVHSLGAAPAPMTRHDVMPERRLPVVEFPWGTVEIGPAEVWIGRAEDCGPLVPQVRHYDNISRRHAVLWSTDSTLYVRDQSSTNGTFVNSRKLTPNEPVPLRDGDQLRFAADLKAVVRSAEDRT</sequence>
<dbReference type="SUPFAM" id="SSF49879">
    <property type="entry name" value="SMAD/FHA domain"/>
    <property type="match status" value="1"/>
</dbReference>
<accession>A0ABS4TUD2</accession>
<evidence type="ECO:0000256" key="1">
    <source>
        <dbReference type="ARBA" id="ARBA00022553"/>
    </source>
</evidence>
<dbReference type="InterPro" id="IPR050923">
    <property type="entry name" value="Cell_Proc_Reg/RNA_Proc"/>
</dbReference>
<dbReference type="InterPro" id="IPR008984">
    <property type="entry name" value="SMAD_FHA_dom_sf"/>
</dbReference>
<organism evidence="3 4">
    <name type="scientific">Kibdelosporangium banguiense</name>
    <dbReference type="NCBI Taxonomy" id="1365924"/>
    <lineage>
        <taxon>Bacteria</taxon>
        <taxon>Bacillati</taxon>
        <taxon>Actinomycetota</taxon>
        <taxon>Actinomycetes</taxon>
        <taxon>Pseudonocardiales</taxon>
        <taxon>Pseudonocardiaceae</taxon>
        <taxon>Kibdelosporangium</taxon>
    </lineage>
</organism>
<gene>
    <name evidence="3" type="ORF">JOF56_008389</name>
</gene>
<reference evidence="3 4" key="1">
    <citation type="submission" date="2021-03" db="EMBL/GenBank/DDBJ databases">
        <title>Sequencing the genomes of 1000 actinobacteria strains.</title>
        <authorList>
            <person name="Klenk H.-P."/>
        </authorList>
    </citation>
    <scope>NUCLEOTIDE SEQUENCE [LARGE SCALE GENOMIC DNA]</scope>
    <source>
        <strain evidence="3 4">DSM 46670</strain>
    </source>
</reference>
<protein>
    <recommendedName>
        <fullName evidence="2">FHA domain-containing protein</fullName>
    </recommendedName>
</protein>
<name>A0ABS4TUD2_9PSEU</name>
<evidence type="ECO:0000313" key="4">
    <source>
        <dbReference type="Proteomes" id="UP001519332"/>
    </source>
</evidence>
<evidence type="ECO:0000313" key="3">
    <source>
        <dbReference type="EMBL" id="MBP2328004.1"/>
    </source>
</evidence>
<dbReference type="InterPro" id="IPR000253">
    <property type="entry name" value="FHA_dom"/>
</dbReference>
<dbReference type="CDD" id="cd00060">
    <property type="entry name" value="FHA"/>
    <property type="match status" value="1"/>
</dbReference>
<dbReference type="PANTHER" id="PTHR23308">
    <property type="entry name" value="NUCLEAR INHIBITOR OF PROTEIN PHOSPHATASE-1"/>
    <property type="match status" value="1"/>
</dbReference>
<dbReference type="SMART" id="SM00240">
    <property type="entry name" value="FHA"/>
    <property type="match status" value="1"/>
</dbReference>
<dbReference type="EMBL" id="JAGINW010000001">
    <property type="protein sequence ID" value="MBP2328004.1"/>
    <property type="molecule type" value="Genomic_DNA"/>
</dbReference>
<dbReference type="PROSITE" id="PS50006">
    <property type="entry name" value="FHA_DOMAIN"/>
    <property type="match status" value="1"/>
</dbReference>
<comment type="caution">
    <text evidence="3">The sequence shown here is derived from an EMBL/GenBank/DDBJ whole genome shotgun (WGS) entry which is preliminary data.</text>
</comment>
<dbReference type="Pfam" id="PF00498">
    <property type="entry name" value="FHA"/>
    <property type="match status" value="1"/>
</dbReference>
<dbReference type="Proteomes" id="UP001519332">
    <property type="component" value="Unassembled WGS sequence"/>
</dbReference>
<feature type="domain" description="FHA" evidence="2">
    <location>
        <begin position="99"/>
        <end position="152"/>
    </location>
</feature>
<evidence type="ECO:0000259" key="2">
    <source>
        <dbReference type="PROSITE" id="PS50006"/>
    </source>
</evidence>
<dbReference type="Gene3D" id="2.60.200.20">
    <property type="match status" value="1"/>
</dbReference>
<proteinExistence type="predicted"/>
<dbReference type="RefSeq" id="WP_209645086.1">
    <property type="nucleotide sequence ID" value="NZ_JAGINW010000001.1"/>
</dbReference>
<keyword evidence="1" id="KW-0597">Phosphoprotein</keyword>
<keyword evidence="4" id="KW-1185">Reference proteome</keyword>